<dbReference type="GO" id="GO:0004519">
    <property type="term" value="F:endonuclease activity"/>
    <property type="evidence" value="ECO:0007669"/>
    <property type="project" value="UniProtKB-KW"/>
</dbReference>
<dbReference type="GO" id="GO:0030677">
    <property type="term" value="C:ribonuclease P complex"/>
    <property type="evidence" value="ECO:0007669"/>
    <property type="project" value="InterPro"/>
</dbReference>
<gene>
    <name evidence="10" type="ORF">FGG08_000352</name>
</gene>
<keyword evidence="5" id="KW-0540">Nuclease</keyword>
<feature type="compositionally biased region" description="Basic residues" evidence="9">
    <location>
        <begin position="56"/>
        <end position="76"/>
    </location>
</feature>
<evidence type="ECO:0000313" key="10">
    <source>
        <dbReference type="EMBL" id="KAH0545521.1"/>
    </source>
</evidence>
<sequence>MATTPQKPPPIARTLLNKAFPSADADRIFTDKVLHRPLLLQPTDADPKTATDARSHRQQARAKARQLSLHRAHQKPKPLSAKEKRLLRVHEIPASARKYNIYEPLHQMWVGYMQELLGGQVPVTPAVVAKLVSAEFVGAEVEVVRCRCVSRVGIKGIVVKDTRFMFEIVTRKDVVKSSLFLRLHSYRDPIPLKVIDQSLGIPKEHAVFRFEIPTPEQPGEDALEPRNLVFELHGSQFEYRSTDRASKKFKQRNLDDL</sequence>
<dbReference type="GO" id="GO:0005634">
    <property type="term" value="C:nucleus"/>
    <property type="evidence" value="ECO:0007669"/>
    <property type="project" value="UniProtKB-SubCell"/>
</dbReference>
<feature type="region of interest" description="Disordered" evidence="9">
    <location>
        <begin position="39"/>
        <end position="79"/>
    </location>
</feature>
<dbReference type="InterPro" id="IPR002730">
    <property type="entry name" value="Rpp29/RNP1"/>
</dbReference>
<dbReference type="InterPro" id="IPR016848">
    <property type="entry name" value="RNase_P/MRP_Rpp29-subunit"/>
</dbReference>
<dbReference type="PANTHER" id="PTHR13348:SF0">
    <property type="entry name" value="RIBONUCLEASE P PROTEIN SUBUNIT P29"/>
    <property type="match status" value="1"/>
</dbReference>
<organism evidence="10 11">
    <name type="scientific">Glutinoglossum americanum</name>
    <dbReference type="NCBI Taxonomy" id="1670608"/>
    <lineage>
        <taxon>Eukaryota</taxon>
        <taxon>Fungi</taxon>
        <taxon>Dikarya</taxon>
        <taxon>Ascomycota</taxon>
        <taxon>Pezizomycotina</taxon>
        <taxon>Geoglossomycetes</taxon>
        <taxon>Geoglossales</taxon>
        <taxon>Geoglossaceae</taxon>
        <taxon>Glutinoglossum</taxon>
    </lineage>
</organism>
<dbReference type="OrthoDB" id="124041at2759"/>
<evidence type="ECO:0000256" key="6">
    <source>
        <dbReference type="ARBA" id="ARBA00022759"/>
    </source>
</evidence>
<comment type="caution">
    <text evidence="10">The sequence shown here is derived from an EMBL/GenBank/DDBJ whole genome shotgun (WGS) entry which is preliminary data.</text>
</comment>
<comment type="subcellular location">
    <subcellularLocation>
        <location evidence="1">Nucleus</location>
    </subcellularLocation>
</comment>
<evidence type="ECO:0000256" key="2">
    <source>
        <dbReference type="ARBA" id="ARBA00006181"/>
    </source>
</evidence>
<comment type="similarity">
    <text evidence="2">Belongs to the eukaryotic/archaeal RNase P protein component 1 family.</text>
</comment>
<dbReference type="GO" id="GO:0001682">
    <property type="term" value="P:tRNA 5'-leader removal"/>
    <property type="evidence" value="ECO:0007669"/>
    <property type="project" value="InterPro"/>
</dbReference>
<dbReference type="InterPro" id="IPR036980">
    <property type="entry name" value="RNase_P/MRP_Rpp29_sf"/>
</dbReference>
<dbReference type="GO" id="GO:0000172">
    <property type="term" value="C:ribonuclease MRP complex"/>
    <property type="evidence" value="ECO:0007669"/>
    <property type="project" value="InterPro"/>
</dbReference>
<evidence type="ECO:0000256" key="3">
    <source>
        <dbReference type="ARBA" id="ARBA00022490"/>
    </source>
</evidence>
<dbReference type="HAMAP" id="MF_00754">
    <property type="entry name" value="RNase_P_1"/>
    <property type="match status" value="1"/>
</dbReference>
<dbReference type="Gene3D" id="2.30.30.210">
    <property type="entry name" value="Ribonuclease P/MRP, subunit p29"/>
    <property type="match status" value="1"/>
</dbReference>
<dbReference type="InterPro" id="IPR023534">
    <property type="entry name" value="Rof/RNase_P-like"/>
</dbReference>
<dbReference type="PANTHER" id="PTHR13348">
    <property type="entry name" value="RIBONUCLEASE P SUBUNIT P29"/>
    <property type="match status" value="1"/>
</dbReference>
<dbReference type="SUPFAM" id="SSF101744">
    <property type="entry name" value="Rof/RNase P subunit-like"/>
    <property type="match status" value="1"/>
</dbReference>
<accession>A0A9P8I3X7</accession>
<keyword evidence="11" id="KW-1185">Reference proteome</keyword>
<dbReference type="GO" id="GO:0033204">
    <property type="term" value="F:ribonuclease P RNA binding"/>
    <property type="evidence" value="ECO:0007669"/>
    <property type="project" value="InterPro"/>
</dbReference>
<name>A0A9P8I3X7_9PEZI</name>
<keyword evidence="4 8" id="KW-0819">tRNA processing</keyword>
<protein>
    <recommendedName>
        <fullName evidence="8">Ribonuclease P protein subunit</fullName>
    </recommendedName>
</protein>
<feature type="compositionally biased region" description="Basic and acidic residues" evidence="9">
    <location>
        <begin position="45"/>
        <end position="55"/>
    </location>
</feature>
<evidence type="ECO:0000256" key="4">
    <source>
        <dbReference type="ARBA" id="ARBA00022694"/>
    </source>
</evidence>
<dbReference type="InterPro" id="IPR023538">
    <property type="entry name" value="RNP1"/>
</dbReference>
<evidence type="ECO:0000256" key="1">
    <source>
        <dbReference type="ARBA" id="ARBA00004123"/>
    </source>
</evidence>
<keyword evidence="7" id="KW-0378">Hydrolase</keyword>
<dbReference type="Proteomes" id="UP000698800">
    <property type="component" value="Unassembled WGS sequence"/>
</dbReference>
<evidence type="ECO:0000313" key="11">
    <source>
        <dbReference type="Proteomes" id="UP000698800"/>
    </source>
</evidence>
<reference evidence="10" key="1">
    <citation type="submission" date="2021-03" db="EMBL/GenBank/DDBJ databases">
        <title>Comparative genomics and phylogenomic investigation of the class Geoglossomycetes provide insights into ecological specialization and systematics.</title>
        <authorList>
            <person name="Melie T."/>
            <person name="Pirro S."/>
            <person name="Miller A.N."/>
            <person name="Quandt A."/>
        </authorList>
    </citation>
    <scope>NUCLEOTIDE SEQUENCE</scope>
    <source>
        <strain evidence="10">GBOQ0MN5Z8</strain>
    </source>
</reference>
<keyword evidence="6" id="KW-0255">Endonuclease</keyword>
<evidence type="ECO:0000256" key="7">
    <source>
        <dbReference type="ARBA" id="ARBA00022801"/>
    </source>
</evidence>
<keyword evidence="3" id="KW-0963">Cytoplasm</keyword>
<evidence type="ECO:0000256" key="8">
    <source>
        <dbReference type="PIRNR" id="PIRNR027081"/>
    </source>
</evidence>
<dbReference type="Pfam" id="PF01868">
    <property type="entry name" value="RNase_P-MRP_p29"/>
    <property type="match status" value="1"/>
</dbReference>
<dbReference type="AlphaFoldDB" id="A0A9P8I3X7"/>
<dbReference type="SMART" id="SM00538">
    <property type="entry name" value="POP4"/>
    <property type="match status" value="1"/>
</dbReference>
<dbReference type="EMBL" id="JAGHQL010000004">
    <property type="protein sequence ID" value="KAH0545521.1"/>
    <property type="molecule type" value="Genomic_DNA"/>
</dbReference>
<evidence type="ECO:0000256" key="9">
    <source>
        <dbReference type="SAM" id="MobiDB-lite"/>
    </source>
</evidence>
<dbReference type="PIRSF" id="PIRSF027081">
    <property type="entry name" value="RNase_P/MRP_p29_subunit"/>
    <property type="match status" value="1"/>
</dbReference>
<dbReference type="GO" id="GO:0016787">
    <property type="term" value="F:hydrolase activity"/>
    <property type="evidence" value="ECO:0007669"/>
    <property type="project" value="UniProtKB-KW"/>
</dbReference>
<keyword evidence="8" id="KW-0539">Nucleus</keyword>
<evidence type="ECO:0000256" key="5">
    <source>
        <dbReference type="ARBA" id="ARBA00022722"/>
    </source>
</evidence>
<dbReference type="GO" id="GO:0006364">
    <property type="term" value="P:rRNA processing"/>
    <property type="evidence" value="ECO:0007669"/>
    <property type="project" value="TreeGrafter"/>
</dbReference>
<proteinExistence type="inferred from homology"/>